<proteinExistence type="predicted"/>
<accession>A0ABT5L0E4</accession>
<reference evidence="1 2" key="1">
    <citation type="submission" date="2022-10" db="EMBL/GenBank/DDBJ databases">
        <title>Alteromonas sp. chi3 Genome sequencing.</title>
        <authorList>
            <person name="Park S."/>
        </authorList>
    </citation>
    <scope>NUCLEOTIDE SEQUENCE [LARGE SCALE GENOMIC DNA]</scope>
    <source>
        <strain evidence="2">chi3</strain>
    </source>
</reference>
<name>A0ABT5L0E4_9ALTE</name>
<protein>
    <submittedName>
        <fullName evidence="1">Nucleotidyltransferase family protein</fullName>
    </submittedName>
</protein>
<comment type="caution">
    <text evidence="1">The sequence shown here is derived from an EMBL/GenBank/DDBJ whole genome shotgun (WGS) entry which is preliminary data.</text>
</comment>
<organism evidence="1 2">
    <name type="scientific">Alteromonas gilva</name>
    <dbReference type="NCBI Taxonomy" id="2987522"/>
    <lineage>
        <taxon>Bacteria</taxon>
        <taxon>Pseudomonadati</taxon>
        <taxon>Pseudomonadota</taxon>
        <taxon>Gammaproteobacteria</taxon>
        <taxon>Alteromonadales</taxon>
        <taxon>Alteromonadaceae</taxon>
        <taxon>Alteromonas/Salinimonas group</taxon>
        <taxon>Alteromonas</taxon>
    </lineage>
</organism>
<dbReference type="InterPro" id="IPR039498">
    <property type="entry name" value="NTP_transf_5"/>
</dbReference>
<dbReference type="EMBL" id="JAQQXP010000001">
    <property type="protein sequence ID" value="MDC8830353.1"/>
    <property type="molecule type" value="Genomic_DNA"/>
</dbReference>
<dbReference type="RefSeq" id="WP_273639129.1">
    <property type="nucleotide sequence ID" value="NZ_JAQQXP010000001.1"/>
</dbReference>
<gene>
    <name evidence="1" type="ORF">OIK42_06195</name>
</gene>
<dbReference type="Pfam" id="PF14907">
    <property type="entry name" value="NTP_transf_5"/>
    <property type="match status" value="1"/>
</dbReference>
<sequence length="363" mass="42161">MLTPEDIKATLCQLHIEHLEHEQWNDLFRVLRHKSMAASFYLRLQRVGKESLIPESIKPAFLSAVTFAEAQTRQVRIQLKKLSLLFATHQIEFVMLKGAAYVAADTPNSEGRLMSDIDICVRHSELPDTERALLNTGWQIKELDDYDEKFYRQWCHEIPPYKHPFDGVSLDVHHTLFPPVANKSIDTAALYKSARPGVYGAKYPGVEWLVFHSTIHLIANEDAENGLRDLTDIYELLTYYEHTIDYQRLSELFYQSGFVMEFALIRQLLLEYFAYQVPSGKITDKCTESLWFNLRLWAVRWAICPASEYIAGSQRPVPRMLNYLVGYASKMPILLLIRHLGYKSAKSIIRFLLGEFYFRKKSK</sequence>
<evidence type="ECO:0000313" key="2">
    <source>
        <dbReference type="Proteomes" id="UP001218788"/>
    </source>
</evidence>
<evidence type="ECO:0000313" key="1">
    <source>
        <dbReference type="EMBL" id="MDC8830353.1"/>
    </source>
</evidence>
<keyword evidence="2" id="KW-1185">Reference proteome</keyword>
<dbReference type="Proteomes" id="UP001218788">
    <property type="component" value="Unassembled WGS sequence"/>
</dbReference>